<dbReference type="EnsemblPlants" id="PGSC0003DMT400024494">
    <property type="protein sequence ID" value="PGSC0003DMT400024494"/>
    <property type="gene ID" value="PGSC0003DMG400009472"/>
</dbReference>
<evidence type="ECO:0000313" key="2">
    <source>
        <dbReference type="Proteomes" id="UP000011115"/>
    </source>
</evidence>
<gene>
    <name evidence="1" type="primary">LOC102578340</name>
</gene>
<keyword evidence="2" id="KW-1185">Reference proteome</keyword>
<dbReference type="Proteomes" id="UP000011115">
    <property type="component" value="Unassembled WGS sequence"/>
</dbReference>
<evidence type="ECO:0000313" key="1">
    <source>
        <dbReference type="EnsemblPlants" id="PGSC0003DMT400024494"/>
    </source>
</evidence>
<dbReference type="ExpressionAtlas" id="M1AK79">
    <property type="expression patterns" value="baseline and differential"/>
</dbReference>
<organism evidence="1 2">
    <name type="scientific">Solanum tuberosum</name>
    <name type="common">Potato</name>
    <dbReference type="NCBI Taxonomy" id="4113"/>
    <lineage>
        <taxon>Eukaryota</taxon>
        <taxon>Viridiplantae</taxon>
        <taxon>Streptophyta</taxon>
        <taxon>Embryophyta</taxon>
        <taxon>Tracheophyta</taxon>
        <taxon>Spermatophyta</taxon>
        <taxon>Magnoliopsida</taxon>
        <taxon>eudicotyledons</taxon>
        <taxon>Gunneridae</taxon>
        <taxon>Pentapetalae</taxon>
        <taxon>asterids</taxon>
        <taxon>lamiids</taxon>
        <taxon>Solanales</taxon>
        <taxon>Solanaceae</taxon>
        <taxon>Solanoideae</taxon>
        <taxon>Solaneae</taxon>
        <taxon>Solanum</taxon>
    </lineage>
</organism>
<accession>M1AK79</accession>
<name>M1AK79_SOLTU</name>
<dbReference type="HOGENOM" id="CLU_2946241_0_0_1"/>
<reference evidence="2" key="1">
    <citation type="journal article" date="2011" name="Nature">
        <title>Genome sequence and analysis of the tuber crop potato.</title>
        <authorList>
            <consortium name="The Potato Genome Sequencing Consortium"/>
        </authorList>
    </citation>
    <scope>NUCLEOTIDE SEQUENCE [LARGE SCALE GENOMIC DNA]</scope>
    <source>
        <strain evidence="2">cv. DM1-3 516 R44</strain>
    </source>
</reference>
<sequence>MKLCNHVVKNRKIRLLLPLTKAKQRCLLLYFGVSFDLSCLSKNPQVLTSPTLIEIFFSRA</sequence>
<dbReference type="AlphaFoldDB" id="M1AK79"/>
<protein>
    <submittedName>
        <fullName evidence="1">Phosphoglycerate mutase</fullName>
    </submittedName>
</protein>
<dbReference type="Gramene" id="PGSC0003DMT400024494">
    <property type="protein sequence ID" value="PGSC0003DMT400024494"/>
    <property type="gene ID" value="PGSC0003DMG400009472"/>
</dbReference>
<reference evidence="1" key="2">
    <citation type="submission" date="2015-06" db="UniProtKB">
        <authorList>
            <consortium name="EnsemblPlants"/>
        </authorList>
    </citation>
    <scope>IDENTIFICATION</scope>
    <source>
        <strain evidence="1">DM1-3 516 R44</strain>
    </source>
</reference>
<proteinExistence type="predicted"/>
<dbReference type="OrthoDB" id="354304at2759"/>